<sequence length="470" mass="49883">MSAGSSSAGAAERRRFVNLAAAITATGGLLFGYDTGVISGALLFIRQDFELTSFLEGIIVSFLLVGAMVGALSGGPLSDRIGRRPTTLIAAIIFGVGAMAVAFAPSVAFIVLGRFLLGLGVGLASMIVPLYIAEIAPADRRGALVSLNQLMITIGILLSYIVGVLFTPIEGWRWMFGVALIPALILGIGMFSLPESPRWLFEHGRMDKARQVLGRSRSPEEVDQELQEMQDIKNQEGNQERVSYAELLAPFVRPALIIGIGLAIFQQITGINTVIYYAPTILQGVGFSEGGAIAATALGVGVVNVGFTILAVRIIDRAGRRPLLLIGLVGMTISLALLGTVFASGATGDNSTVLSGVLATVCLAVYIASFAISLGPVFWLMISEIYPLRIRGTAMSVASIANWGSNFLVALTFPVLLAALGGATLFWIFAFLGIVAWVFIYFRVPETKNRSLEEIEASFRGTTVSTGRVR</sequence>
<dbReference type="GO" id="GO:0022857">
    <property type="term" value="F:transmembrane transporter activity"/>
    <property type="evidence" value="ECO:0007669"/>
    <property type="project" value="InterPro"/>
</dbReference>
<dbReference type="InterPro" id="IPR036259">
    <property type="entry name" value="MFS_trans_sf"/>
</dbReference>
<evidence type="ECO:0000259" key="10">
    <source>
        <dbReference type="PROSITE" id="PS50850"/>
    </source>
</evidence>
<comment type="similarity">
    <text evidence="2 8">Belongs to the major facilitator superfamily. Sugar transporter (TC 2.A.1.1) family.</text>
</comment>
<dbReference type="InterPro" id="IPR005828">
    <property type="entry name" value="MFS_sugar_transport-like"/>
</dbReference>
<feature type="transmembrane region" description="Helical" evidence="9">
    <location>
        <begin position="16"/>
        <end position="33"/>
    </location>
</feature>
<dbReference type="PROSITE" id="PS50850">
    <property type="entry name" value="MFS"/>
    <property type="match status" value="1"/>
</dbReference>
<dbReference type="EMBL" id="CP045119">
    <property type="protein sequence ID" value="QIN82198.1"/>
    <property type="molecule type" value="Genomic_DNA"/>
</dbReference>
<feature type="transmembrane region" description="Helical" evidence="9">
    <location>
        <begin position="323"/>
        <end position="345"/>
    </location>
</feature>
<evidence type="ECO:0000256" key="3">
    <source>
        <dbReference type="ARBA" id="ARBA00022448"/>
    </source>
</evidence>
<dbReference type="KEGG" id="rub:GBA63_05715"/>
<feature type="transmembrane region" description="Helical" evidence="9">
    <location>
        <begin position="357"/>
        <end position="382"/>
    </location>
</feature>
<feature type="transmembrane region" description="Helical" evidence="9">
    <location>
        <begin position="425"/>
        <end position="442"/>
    </location>
</feature>
<keyword evidence="12" id="KW-1185">Reference proteome</keyword>
<feature type="transmembrane region" description="Helical" evidence="9">
    <location>
        <begin position="394"/>
        <end position="419"/>
    </location>
</feature>
<feature type="transmembrane region" description="Helical" evidence="9">
    <location>
        <begin position="255"/>
        <end position="278"/>
    </location>
</feature>
<feature type="transmembrane region" description="Helical" evidence="9">
    <location>
        <begin position="87"/>
        <end position="109"/>
    </location>
</feature>
<dbReference type="GO" id="GO:0005886">
    <property type="term" value="C:plasma membrane"/>
    <property type="evidence" value="ECO:0007669"/>
    <property type="project" value="UniProtKB-SubCell"/>
</dbReference>
<evidence type="ECO:0000256" key="8">
    <source>
        <dbReference type="RuleBase" id="RU003346"/>
    </source>
</evidence>
<feature type="transmembrane region" description="Helical" evidence="9">
    <location>
        <begin position="172"/>
        <end position="193"/>
    </location>
</feature>
<feature type="transmembrane region" description="Helical" evidence="9">
    <location>
        <begin position="53"/>
        <end position="75"/>
    </location>
</feature>
<feature type="transmembrane region" description="Helical" evidence="9">
    <location>
        <begin position="290"/>
        <end position="311"/>
    </location>
</feature>
<dbReference type="PROSITE" id="PS00217">
    <property type="entry name" value="SUGAR_TRANSPORT_2"/>
    <property type="match status" value="1"/>
</dbReference>
<keyword evidence="7 9" id="KW-0472">Membrane</keyword>
<accession>A0A6G8Q6Z4</accession>
<evidence type="ECO:0000313" key="12">
    <source>
        <dbReference type="Proteomes" id="UP000501452"/>
    </source>
</evidence>
<dbReference type="RefSeq" id="WP_166174310.1">
    <property type="nucleotide sequence ID" value="NZ_CP045119.1"/>
</dbReference>
<feature type="transmembrane region" description="Helical" evidence="9">
    <location>
        <begin position="145"/>
        <end position="166"/>
    </location>
</feature>
<dbReference type="FunFam" id="1.20.1250.20:FF:000073">
    <property type="entry name" value="MFS myo-inositol transporter, putative"/>
    <property type="match status" value="1"/>
</dbReference>
<proteinExistence type="inferred from homology"/>
<dbReference type="NCBIfam" id="TIGR00879">
    <property type="entry name" value="SP"/>
    <property type="match status" value="1"/>
</dbReference>
<dbReference type="InterPro" id="IPR020846">
    <property type="entry name" value="MFS_dom"/>
</dbReference>
<evidence type="ECO:0000313" key="11">
    <source>
        <dbReference type="EMBL" id="QIN82198.1"/>
    </source>
</evidence>
<evidence type="ECO:0000256" key="2">
    <source>
        <dbReference type="ARBA" id="ARBA00010992"/>
    </source>
</evidence>
<keyword evidence="5 9" id="KW-0812">Transmembrane</keyword>
<dbReference type="PROSITE" id="PS00216">
    <property type="entry name" value="SUGAR_TRANSPORT_1"/>
    <property type="match status" value="2"/>
</dbReference>
<keyword evidence="6 9" id="KW-1133">Transmembrane helix</keyword>
<evidence type="ECO:0000256" key="5">
    <source>
        <dbReference type="ARBA" id="ARBA00022692"/>
    </source>
</evidence>
<dbReference type="PRINTS" id="PR00171">
    <property type="entry name" value="SUGRTRNSPORT"/>
</dbReference>
<dbReference type="AlphaFoldDB" id="A0A6G8Q6Z4"/>
<dbReference type="Pfam" id="PF00083">
    <property type="entry name" value="Sugar_tr"/>
    <property type="match status" value="1"/>
</dbReference>
<dbReference type="PANTHER" id="PTHR48020">
    <property type="entry name" value="PROTON MYO-INOSITOL COTRANSPORTER"/>
    <property type="match status" value="1"/>
</dbReference>
<dbReference type="InterPro" id="IPR005829">
    <property type="entry name" value="Sugar_transporter_CS"/>
</dbReference>
<dbReference type="SUPFAM" id="SSF103473">
    <property type="entry name" value="MFS general substrate transporter"/>
    <property type="match status" value="1"/>
</dbReference>
<protein>
    <submittedName>
        <fullName evidence="11">Sugar porter family MFS transporter</fullName>
    </submittedName>
</protein>
<feature type="transmembrane region" description="Helical" evidence="9">
    <location>
        <begin position="115"/>
        <end position="133"/>
    </location>
</feature>
<evidence type="ECO:0000256" key="6">
    <source>
        <dbReference type="ARBA" id="ARBA00022989"/>
    </source>
</evidence>
<feature type="domain" description="Major facilitator superfamily (MFS) profile" evidence="10">
    <location>
        <begin position="20"/>
        <end position="448"/>
    </location>
</feature>
<evidence type="ECO:0000256" key="4">
    <source>
        <dbReference type="ARBA" id="ARBA00022475"/>
    </source>
</evidence>
<dbReference type="PANTHER" id="PTHR48020:SF12">
    <property type="entry name" value="PROTON MYO-INOSITOL COTRANSPORTER"/>
    <property type="match status" value="1"/>
</dbReference>
<dbReference type="InterPro" id="IPR003663">
    <property type="entry name" value="Sugar/inositol_transpt"/>
</dbReference>
<gene>
    <name evidence="11" type="ORF">GBA63_05715</name>
</gene>
<dbReference type="InterPro" id="IPR050814">
    <property type="entry name" value="Myo-inositol_Transporter"/>
</dbReference>
<keyword evidence="4" id="KW-1003">Cell membrane</keyword>
<comment type="subcellular location">
    <subcellularLocation>
        <location evidence="1">Cell membrane</location>
        <topology evidence="1">Multi-pass membrane protein</topology>
    </subcellularLocation>
</comment>
<dbReference type="Proteomes" id="UP000501452">
    <property type="component" value="Chromosome"/>
</dbReference>
<evidence type="ECO:0000256" key="1">
    <source>
        <dbReference type="ARBA" id="ARBA00004651"/>
    </source>
</evidence>
<evidence type="ECO:0000256" key="9">
    <source>
        <dbReference type="SAM" id="Phobius"/>
    </source>
</evidence>
<organism evidence="11 12">
    <name type="scientific">Rubrobacter tropicus</name>
    <dbReference type="NCBI Taxonomy" id="2653851"/>
    <lineage>
        <taxon>Bacteria</taxon>
        <taxon>Bacillati</taxon>
        <taxon>Actinomycetota</taxon>
        <taxon>Rubrobacteria</taxon>
        <taxon>Rubrobacterales</taxon>
        <taxon>Rubrobacteraceae</taxon>
        <taxon>Rubrobacter</taxon>
    </lineage>
</organism>
<dbReference type="CDD" id="cd17359">
    <property type="entry name" value="MFS_XylE_like"/>
    <property type="match status" value="1"/>
</dbReference>
<dbReference type="InterPro" id="IPR047984">
    <property type="entry name" value="XylE-like"/>
</dbReference>
<keyword evidence="3 8" id="KW-0813">Transport</keyword>
<reference evidence="11 12" key="1">
    <citation type="submission" date="2019-10" db="EMBL/GenBank/DDBJ databases">
        <title>Rubrobacter sp nov SCSIO 52090 isolated from a deep-sea sediment in the South China Sea.</title>
        <authorList>
            <person name="Chen R.W."/>
        </authorList>
    </citation>
    <scope>NUCLEOTIDE SEQUENCE [LARGE SCALE GENOMIC DNA]</scope>
    <source>
        <strain evidence="11 12">SCSIO 52909</strain>
    </source>
</reference>
<name>A0A6G8Q6Z4_9ACTN</name>
<evidence type="ECO:0000256" key="7">
    <source>
        <dbReference type="ARBA" id="ARBA00023136"/>
    </source>
</evidence>
<dbReference type="Gene3D" id="1.20.1250.20">
    <property type="entry name" value="MFS general substrate transporter like domains"/>
    <property type="match status" value="1"/>
</dbReference>